<dbReference type="GO" id="GO:0000139">
    <property type="term" value="C:Golgi membrane"/>
    <property type="evidence" value="ECO:0007669"/>
    <property type="project" value="UniProtKB-SubCell"/>
</dbReference>
<sequence>MTLATQAVERACFAYCSKMIVSEEQEEEERCPKPKQHHSRPPSLYLCLLLFTVLVAALFIVTISSLLTSSPHIDSTHNFDLHFSEIKFPPERNRNPTLSHSATFPPSSFTADLAPPLPPLPQAVIMSEPNIKAVDTTMEESGPYHNWQLFVEDFKEMMHNFKIYVYPDATKQTQSQFDPIFLPHQNPFDPKLGNYFSEHMFKLSLLQSSLLTLHPQQAHLFFLPFSINLLRNDPRVHSEASISEFVSQYITRIRSDFTFWNASAGANHFYVYCHSVGREAASKFLDLRNNAIQVTCSSSYFQRYYVTHKDVALPQVWPRSNDQPLTPPDARHKLVYFSGRIQNSRIRQELIAVWGNDSYMDIFFGSTPFPYEEGFRRSKYCLHVKGYEVNTARVSDSIHYGCIPVIISNYYDLPFANVLNWSKFSVIINQGEIAFIKKRLLSITRQMYLDMYQNLCQVRKHFLWHKTPRGFDSFHMTAYQLWLRRSMHSLSH</sequence>
<feature type="transmembrane region" description="Helical" evidence="6">
    <location>
        <begin position="43"/>
        <end position="67"/>
    </location>
</feature>
<protein>
    <submittedName>
        <fullName evidence="8">Glycosyltransferase</fullName>
    </submittedName>
</protein>
<keyword evidence="3" id="KW-0328">Glycosyltransferase</keyword>
<feature type="domain" description="Exostosin GT47" evidence="7">
    <location>
        <begin position="158"/>
        <end position="440"/>
    </location>
</feature>
<evidence type="ECO:0000256" key="5">
    <source>
        <dbReference type="ARBA" id="ARBA00023034"/>
    </source>
</evidence>
<keyword evidence="6" id="KW-1133">Transmembrane helix</keyword>
<evidence type="ECO:0000256" key="6">
    <source>
        <dbReference type="SAM" id="Phobius"/>
    </source>
</evidence>
<evidence type="ECO:0000256" key="3">
    <source>
        <dbReference type="ARBA" id="ARBA00022676"/>
    </source>
</evidence>
<keyword evidence="9" id="KW-1185">Reference proteome</keyword>
<organism evidence="8 9">
    <name type="scientific">Quercus suber</name>
    <name type="common">Cork oak</name>
    <dbReference type="NCBI Taxonomy" id="58331"/>
    <lineage>
        <taxon>Eukaryota</taxon>
        <taxon>Viridiplantae</taxon>
        <taxon>Streptophyta</taxon>
        <taxon>Embryophyta</taxon>
        <taxon>Tracheophyta</taxon>
        <taxon>Spermatophyta</taxon>
        <taxon>Magnoliopsida</taxon>
        <taxon>eudicotyledons</taxon>
        <taxon>Gunneridae</taxon>
        <taxon>Pentapetalae</taxon>
        <taxon>rosids</taxon>
        <taxon>fabids</taxon>
        <taxon>Fagales</taxon>
        <taxon>Fagaceae</taxon>
        <taxon>Quercus</taxon>
    </lineage>
</organism>
<dbReference type="EMBL" id="PKMF04000250">
    <property type="protein sequence ID" value="KAK7840997.1"/>
    <property type="molecule type" value="Genomic_DNA"/>
</dbReference>
<dbReference type="InterPro" id="IPR004263">
    <property type="entry name" value="Exostosin"/>
</dbReference>
<keyword evidence="6" id="KW-0812">Transmembrane</keyword>
<keyword evidence="5" id="KW-0333">Golgi apparatus</keyword>
<keyword evidence="4" id="KW-0735">Signal-anchor</keyword>
<evidence type="ECO:0000313" key="8">
    <source>
        <dbReference type="EMBL" id="KAK7840997.1"/>
    </source>
</evidence>
<evidence type="ECO:0000259" key="7">
    <source>
        <dbReference type="Pfam" id="PF03016"/>
    </source>
</evidence>
<dbReference type="AlphaFoldDB" id="A0AAW0KPC9"/>
<dbReference type="InterPro" id="IPR040911">
    <property type="entry name" value="Exostosin_GT47"/>
</dbReference>
<comment type="caution">
    <text evidence="8">The sequence shown here is derived from an EMBL/GenBank/DDBJ whole genome shotgun (WGS) entry which is preliminary data.</text>
</comment>
<proteinExistence type="inferred from homology"/>
<reference evidence="8 9" key="1">
    <citation type="journal article" date="2018" name="Sci. Data">
        <title>The draft genome sequence of cork oak.</title>
        <authorList>
            <person name="Ramos A.M."/>
            <person name="Usie A."/>
            <person name="Barbosa P."/>
            <person name="Barros P.M."/>
            <person name="Capote T."/>
            <person name="Chaves I."/>
            <person name="Simoes F."/>
            <person name="Abreu I."/>
            <person name="Carrasquinho I."/>
            <person name="Faro C."/>
            <person name="Guimaraes J.B."/>
            <person name="Mendonca D."/>
            <person name="Nobrega F."/>
            <person name="Rodrigues L."/>
            <person name="Saibo N.J.M."/>
            <person name="Varela M.C."/>
            <person name="Egas C."/>
            <person name="Matos J."/>
            <person name="Miguel C.M."/>
            <person name="Oliveira M.M."/>
            <person name="Ricardo C.P."/>
            <person name="Goncalves S."/>
        </authorList>
    </citation>
    <scope>NUCLEOTIDE SEQUENCE [LARGE SCALE GENOMIC DNA]</scope>
    <source>
        <strain evidence="9">cv. HL8</strain>
    </source>
</reference>
<keyword evidence="6" id="KW-0472">Membrane</keyword>
<keyword evidence="3" id="KW-0808">Transferase</keyword>
<evidence type="ECO:0000256" key="1">
    <source>
        <dbReference type="ARBA" id="ARBA00004323"/>
    </source>
</evidence>
<dbReference type="PANTHER" id="PTHR11062">
    <property type="entry name" value="EXOSTOSIN HEPARAN SULFATE GLYCOSYLTRANSFERASE -RELATED"/>
    <property type="match status" value="1"/>
</dbReference>
<gene>
    <name evidence="8" type="ORF">CFP56_016018</name>
</gene>
<evidence type="ECO:0000256" key="2">
    <source>
        <dbReference type="ARBA" id="ARBA00010271"/>
    </source>
</evidence>
<dbReference type="PANTHER" id="PTHR11062:SF235">
    <property type="entry name" value="GLYCOSYLTRANSFERASE-LIKE PROTEIN"/>
    <property type="match status" value="1"/>
</dbReference>
<dbReference type="Proteomes" id="UP000237347">
    <property type="component" value="Unassembled WGS sequence"/>
</dbReference>
<comment type="subcellular location">
    <subcellularLocation>
        <location evidence="1">Golgi apparatus membrane</location>
        <topology evidence="1">Single-pass type II membrane protein</topology>
    </subcellularLocation>
</comment>
<accession>A0AAW0KPC9</accession>
<evidence type="ECO:0000256" key="4">
    <source>
        <dbReference type="ARBA" id="ARBA00022968"/>
    </source>
</evidence>
<evidence type="ECO:0000313" key="9">
    <source>
        <dbReference type="Proteomes" id="UP000237347"/>
    </source>
</evidence>
<dbReference type="Pfam" id="PF03016">
    <property type="entry name" value="Exostosin_GT47"/>
    <property type="match status" value="1"/>
</dbReference>
<dbReference type="GO" id="GO:0016757">
    <property type="term" value="F:glycosyltransferase activity"/>
    <property type="evidence" value="ECO:0007669"/>
    <property type="project" value="UniProtKB-KW"/>
</dbReference>
<name>A0AAW0KPC9_QUESU</name>
<comment type="similarity">
    <text evidence="2">Belongs to the glycosyltransferase 47 family.</text>
</comment>